<accession>A0A226XD39</accession>
<protein>
    <submittedName>
        <fullName evidence="1">Uncharacterized protein</fullName>
    </submittedName>
</protein>
<dbReference type="EMBL" id="MTHB01000003">
    <property type="protein sequence ID" value="OXC80758.1"/>
    <property type="molecule type" value="Genomic_DNA"/>
</dbReference>
<evidence type="ECO:0000313" key="1">
    <source>
        <dbReference type="EMBL" id="OXC80758.1"/>
    </source>
</evidence>
<reference evidence="2" key="1">
    <citation type="submission" date="2017-01" db="EMBL/GenBank/DDBJ databases">
        <title>Genome Analysis of Deinococcus marmoris KOPRI26562.</title>
        <authorList>
            <person name="Kim J.H."/>
            <person name="Oh H.-M."/>
        </authorList>
    </citation>
    <scope>NUCLEOTIDE SEQUENCE [LARGE SCALE GENOMIC DNA]</scope>
    <source>
        <strain evidence="2">PAMC 26633</strain>
    </source>
</reference>
<organism evidence="1 2">
    <name type="scientific">Caballeronia sordidicola</name>
    <name type="common">Burkholderia sordidicola</name>
    <dbReference type="NCBI Taxonomy" id="196367"/>
    <lineage>
        <taxon>Bacteria</taxon>
        <taxon>Pseudomonadati</taxon>
        <taxon>Pseudomonadota</taxon>
        <taxon>Betaproteobacteria</taxon>
        <taxon>Burkholderiales</taxon>
        <taxon>Burkholderiaceae</taxon>
        <taxon>Caballeronia</taxon>
    </lineage>
</organism>
<dbReference type="Proteomes" id="UP000214720">
    <property type="component" value="Unassembled WGS sequence"/>
</dbReference>
<evidence type="ECO:0000313" key="2">
    <source>
        <dbReference type="Proteomes" id="UP000214720"/>
    </source>
</evidence>
<gene>
    <name evidence="1" type="ORF">BSU04_00105</name>
</gene>
<sequence>MIDRSCVLFSAQRVKKPPVLANQRLFFSLISPRYFAALLRGFTSLHYLA</sequence>
<name>A0A226XD39_CABSO</name>
<dbReference type="AlphaFoldDB" id="A0A226XD39"/>
<proteinExistence type="predicted"/>
<comment type="caution">
    <text evidence="1">The sequence shown here is derived from an EMBL/GenBank/DDBJ whole genome shotgun (WGS) entry which is preliminary data.</text>
</comment>